<evidence type="ECO:0000256" key="1">
    <source>
        <dbReference type="PROSITE-ProRule" id="PRU00169"/>
    </source>
</evidence>
<evidence type="ECO:0000259" key="2">
    <source>
        <dbReference type="PROSITE" id="PS50110"/>
    </source>
</evidence>
<dbReference type="Pfam" id="PF07568">
    <property type="entry name" value="HisKA_2"/>
    <property type="match status" value="1"/>
</dbReference>
<dbReference type="CDD" id="cd00130">
    <property type="entry name" value="PAS"/>
    <property type="match status" value="1"/>
</dbReference>
<dbReference type="RefSeq" id="WP_273601291.1">
    <property type="nucleotide sequence ID" value="NZ_JAQQXT010000010.1"/>
</dbReference>
<dbReference type="Gene3D" id="3.30.450.20">
    <property type="entry name" value="PAS domain"/>
    <property type="match status" value="1"/>
</dbReference>
<feature type="domain" description="PAC" evidence="4">
    <location>
        <begin position="209"/>
        <end position="262"/>
    </location>
</feature>
<dbReference type="InterPro" id="IPR011006">
    <property type="entry name" value="CheY-like_superfamily"/>
</dbReference>
<feature type="domain" description="PAS" evidence="3">
    <location>
        <begin position="138"/>
        <end position="208"/>
    </location>
</feature>
<dbReference type="PANTHER" id="PTHR43065">
    <property type="entry name" value="SENSOR HISTIDINE KINASE"/>
    <property type="match status" value="1"/>
</dbReference>
<dbReference type="InterPro" id="IPR011495">
    <property type="entry name" value="Sig_transdc_His_kin_sub2_dim/P"/>
</dbReference>
<dbReference type="InterPro" id="IPR036890">
    <property type="entry name" value="HATPase_C_sf"/>
</dbReference>
<feature type="domain" description="Response regulatory" evidence="2">
    <location>
        <begin position="11"/>
        <end position="123"/>
    </location>
</feature>
<feature type="modified residue" description="4-aspartylphosphate" evidence="1">
    <location>
        <position position="62"/>
    </location>
</feature>
<evidence type="ECO:0000259" key="3">
    <source>
        <dbReference type="PROSITE" id="PS50112"/>
    </source>
</evidence>
<dbReference type="PROSITE" id="PS50112">
    <property type="entry name" value="PAS"/>
    <property type="match status" value="1"/>
</dbReference>
<accession>A0ABT5KGQ8</accession>
<dbReference type="Gene3D" id="3.30.565.10">
    <property type="entry name" value="Histidine kinase-like ATPase, C-terminal domain"/>
    <property type="match status" value="1"/>
</dbReference>
<proteinExistence type="predicted"/>
<keyword evidence="5" id="KW-0418">Kinase</keyword>
<protein>
    <submittedName>
        <fullName evidence="5">Histidine kinase dimerization/phosphoacceptor domain -containing protein</fullName>
    </submittedName>
</protein>
<evidence type="ECO:0000259" key="4">
    <source>
        <dbReference type="PROSITE" id="PS50113"/>
    </source>
</evidence>
<dbReference type="CDD" id="cd00156">
    <property type="entry name" value="REC"/>
    <property type="match status" value="1"/>
</dbReference>
<dbReference type="SUPFAM" id="SSF52172">
    <property type="entry name" value="CheY-like"/>
    <property type="match status" value="1"/>
</dbReference>
<dbReference type="SUPFAM" id="SSF55785">
    <property type="entry name" value="PYP-like sensor domain (PAS domain)"/>
    <property type="match status" value="1"/>
</dbReference>
<evidence type="ECO:0000313" key="6">
    <source>
        <dbReference type="Proteomes" id="UP001221189"/>
    </source>
</evidence>
<dbReference type="InterPro" id="IPR001789">
    <property type="entry name" value="Sig_transdc_resp-reg_receiver"/>
</dbReference>
<evidence type="ECO:0000313" key="5">
    <source>
        <dbReference type="EMBL" id="MDC8773112.1"/>
    </source>
</evidence>
<dbReference type="PANTHER" id="PTHR43065:SF23">
    <property type="entry name" value="SENSOR HISTIDINE KINASE PDTAS"/>
    <property type="match status" value="1"/>
</dbReference>
<dbReference type="Pfam" id="PF00072">
    <property type="entry name" value="Response_reg"/>
    <property type="match status" value="1"/>
</dbReference>
<dbReference type="NCBIfam" id="TIGR00229">
    <property type="entry name" value="sensory_box"/>
    <property type="match status" value="1"/>
</dbReference>
<dbReference type="Gene3D" id="3.40.50.2300">
    <property type="match status" value="1"/>
</dbReference>
<dbReference type="InterPro" id="IPR035965">
    <property type="entry name" value="PAS-like_dom_sf"/>
</dbReference>
<dbReference type="InterPro" id="IPR000700">
    <property type="entry name" value="PAS-assoc_C"/>
</dbReference>
<dbReference type="InterPro" id="IPR000014">
    <property type="entry name" value="PAS"/>
</dbReference>
<dbReference type="GO" id="GO:0016301">
    <property type="term" value="F:kinase activity"/>
    <property type="evidence" value="ECO:0007669"/>
    <property type="project" value="UniProtKB-KW"/>
</dbReference>
<keyword evidence="1" id="KW-0597">Phosphoprotein</keyword>
<name>A0ABT5KGQ8_9BURK</name>
<dbReference type="SMART" id="SM00387">
    <property type="entry name" value="HATPase_c"/>
    <property type="match status" value="1"/>
</dbReference>
<dbReference type="Pfam" id="PF08448">
    <property type="entry name" value="PAS_4"/>
    <property type="match status" value="1"/>
</dbReference>
<keyword evidence="6" id="KW-1185">Reference proteome</keyword>
<dbReference type="Pfam" id="PF02518">
    <property type="entry name" value="HATPase_c"/>
    <property type="match status" value="1"/>
</dbReference>
<dbReference type="SUPFAM" id="SSF55874">
    <property type="entry name" value="ATPase domain of HSP90 chaperone/DNA topoisomerase II/histidine kinase"/>
    <property type="match status" value="1"/>
</dbReference>
<dbReference type="PROSITE" id="PS50110">
    <property type="entry name" value="RESPONSE_REGULATORY"/>
    <property type="match status" value="1"/>
</dbReference>
<dbReference type="SMART" id="SM00448">
    <property type="entry name" value="REC"/>
    <property type="match status" value="1"/>
</dbReference>
<gene>
    <name evidence="5" type="ORF">PRZ03_16110</name>
</gene>
<comment type="caution">
    <text evidence="5">The sequence shown here is derived from an EMBL/GenBank/DDBJ whole genome shotgun (WGS) entry which is preliminary data.</text>
</comment>
<dbReference type="PROSITE" id="PS50113">
    <property type="entry name" value="PAC"/>
    <property type="match status" value="1"/>
</dbReference>
<dbReference type="InterPro" id="IPR013656">
    <property type="entry name" value="PAS_4"/>
</dbReference>
<dbReference type="EMBL" id="JAQQXT010000010">
    <property type="protein sequence ID" value="MDC8773112.1"/>
    <property type="molecule type" value="Genomic_DNA"/>
</dbReference>
<keyword evidence="5" id="KW-0808">Transferase</keyword>
<organism evidence="5 6">
    <name type="scientific">Roseateles albus</name>
    <dbReference type="NCBI Taxonomy" id="2987525"/>
    <lineage>
        <taxon>Bacteria</taxon>
        <taxon>Pseudomonadati</taxon>
        <taxon>Pseudomonadota</taxon>
        <taxon>Betaproteobacteria</taxon>
        <taxon>Burkholderiales</taxon>
        <taxon>Sphaerotilaceae</taxon>
        <taxon>Roseateles</taxon>
    </lineage>
</organism>
<sequence length="475" mass="51519">MPAFNAASVVSLLLIEDDLVDEMAFLKAVKEQGLPYRVRVARSVAQARSELAGQAFDIILSDYNLGDGTCFDLIDAFGAQLVLLVAGMGEEQIAVRALELGVHDYMLKDPQRGYLKLLKWRVATALQQTNLARQLHASQASLRATLDAVPDLLFELDLQGRYHDYHSARSDLLAAPAEVFLGKLVSDILPSAAAAVVMASLEQADREGFSIGQQMRLDLAQGPMWFELSVVRKVDAASEQSRFVVLSRDITARKQSEEALRQSLQDKEALLREVHHRVKNNLQVITSLLRLEAGRSSLPQTKSVLDAMQGRIRSMALLHETLYRSGVFAGSDLSVYLAQVATQVFRLSASGRVRLTLDLAPLKVGLDLATPCGLLLNELVSNCFKHGFASGADEAAQGGALSEGEVRVSLQPLAGGPRWRLTVSDTGAGLPADFEARRERSLGLQLVSDLAHQIGGQLEVGAGPAAEFSVSFLPR</sequence>
<dbReference type="Proteomes" id="UP001221189">
    <property type="component" value="Unassembled WGS sequence"/>
</dbReference>
<dbReference type="InterPro" id="IPR003594">
    <property type="entry name" value="HATPase_dom"/>
</dbReference>
<reference evidence="5 6" key="1">
    <citation type="submission" date="2022-10" db="EMBL/GenBank/DDBJ databases">
        <title>Paucibacter sp. hw1 Genome sequencing.</title>
        <authorList>
            <person name="Park S."/>
        </authorList>
    </citation>
    <scope>NUCLEOTIDE SEQUENCE [LARGE SCALE GENOMIC DNA]</scope>
    <source>
        <strain evidence="6">hw1</strain>
    </source>
</reference>